<evidence type="ECO:0000313" key="2">
    <source>
        <dbReference type="Proteomes" id="UP000661507"/>
    </source>
</evidence>
<dbReference type="EMBL" id="BMKW01000001">
    <property type="protein sequence ID" value="GGI98200.1"/>
    <property type="molecule type" value="Genomic_DNA"/>
</dbReference>
<protein>
    <submittedName>
        <fullName evidence="1">Uncharacterized protein</fullName>
    </submittedName>
</protein>
<reference evidence="1" key="1">
    <citation type="journal article" date="2014" name="Int. J. Syst. Evol. Microbiol.">
        <title>Complete genome sequence of Corynebacterium casei LMG S-19264T (=DSM 44701T), isolated from a smear-ripened cheese.</title>
        <authorList>
            <consortium name="US DOE Joint Genome Institute (JGI-PGF)"/>
            <person name="Walter F."/>
            <person name="Albersmeier A."/>
            <person name="Kalinowski J."/>
            <person name="Ruckert C."/>
        </authorList>
    </citation>
    <scope>NUCLEOTIDE SEQUENCE</scope>
    <source>
        <strain evidence="1">CGMCC 1.3617</strain>
    </source>
</reference>
<reference evidence="1" key="2">
    <citation type="submission" date="2020-09" db="EMBL/GenBank/DDBJ databases">
        <authorList>
            <person name="Sun Q."/>
            <person name="Zhou Y."/>
        </authorList>
    </citation>
    <scope>NUCLEOTIDE SEQUENCE</scope>
    <source>
        <strain evidence="1">CGMCC 1.3617</strain>
    </source>
</reference>
<comment type="caution">
    <text evidence="1">The sequence shown here is derived from an EMBL/GenBank/DDBJ whole genome shotgun (WGS) entry which is preliminary data.</text>
</comment>
<name>A0A917K346_9PROT</name>
<dbReference type="Proteomes" id="UP000661507">
    <property type="component" value="Unassembled WGS sequence"/>
</dbReference>
<sequence>MLEAARALIDKVIVTPGDHPDEPPGIELVGQLMDMLNGAGALANGDDAKKPRSRFWPVHLFGKRDHEGAYPAYAGRLF</sequence>
<dbReference type="AlphaFoldDB" id="A0A917K346"/>
<proteinExistence type="predicted"/>
<evidence type="ECO:0000313" key="1">
    <source>
        <dbReference type="EMBL" id="GGI98200.1"/>
    </source>
</evidence>
<gene>
    <name evidence="1" type="ORF">GCM10011320_01220</name>
</gene>
<accession>A0A917K346</accession>
<keyword evidence="2" id="KW-1185">Reference proteome</keyword>
<organism evidence="1 2">
    <name type="scientific">Neoroseomonas lacus</name>
    <dbReference type="NCBI Taxonomy" id="287609"/>
    <lineage>
        <taxon>Bacteria</taxon>
        <taxon>Pseudomonadati</taxon>
        <taxon>Pseudomonadota</taxon>
        <taxon>Alphaproteobacteria</taxon>
        <taxon>Acetobacterales</taxon>
        <taxon>Acetobacteraceae</taxon>
        <taxon>Neoroseomonas</taxon>
    </lineage>
</organism>